<evidence type="ECO:0000313" key="3">
    <source>
        <dbReference type="Proteomes" id="UP000181942"/>
    </source>
</evidence>
<organism evidence="2 3">
    <name type="scientific">Streptomyces mirabilis</name>
    <dbReference type="NCBI Taxonomy" id="68239"/>
    <lineage>
        <taxon>Bacteria</taxon>
        <taxon>Bacillati</taxon>
        <taxon>Actinomycetota</taxon>
        <taxon>Actinomycetes</taxon>
        <taxon>Kitasatosporales</taxon>
        <taxon>Streptomycetaceae</taxon>
        <taxon>Streptomyces</taxon>
    </lineage>
</organism>
<dbReference type="AlphaFoldDB" id="A0A1I2P0F6"/>
<dbReference type="EMBL" id="FONR01000015">
    <property type="protein sequence ID" value="SFG08559.1"/>
    <property type="molecule type" value="Genomic_DNA"/>
</dbReference>
<sequence>MEDLDFTAEKTREKHGRKKRFRQLISGMPTGKLRARLTSMADATGIAVIAVDPAYTSAWGAQHWRRPTTSNTRKTSRHDAASIAIGRRAQGHPIRRRTAPPHDDQSDRRGHRTGQARPGTPGREEPRPRIPGPRTRCVGPGCGAHAGNQYAQNRSGRAAEQQSWQQDSLPLSLQERYVFVTVPQLLAPGKAKPGTVYRP</sequence>
<reference evidence="2 3" key="1">
    <citation type="submission" date="2016-10" db="EMBL/GenBank/DDBJ databases">
        <authorList>
            <person name="de Groot N.N."/>
        </authorList>
    </citation>
    <scope>NUCLEOTIDE SEQUENCE [LARGE SCALE GENOMIC DNA]</scope>
    <source>
        <strain evidence="2 3">OK461</strain>
    </source>
</reference>
<gene>
    <name evidence="2" type="ORF">SAMN02787118_115212</name>
</gene>
<feature type="compositionally biased region" description="Basic residues" evidence="1">
    <location>
        <begin position="89"/>
        <end position="99"/>
    </location>
</feature>
<feature type="region of interest" description="Disordered" evidence="1">
    <location>
        <begin position="62"/>
        <end position="143"/>
    </location>
</feature>
<name>A0A1I2P0F6_9ACTN</name>
<evidence type="ECO:0000313" key="2">
    <source>
        <dbReference type="EMBL" id="SFG08559.1"/>
    </source>
</evidence>
<protein>
    <submittedName>
        <fullName evidence="2">Transposase, IS605 OrfB family, central region</fullName>
    </submittedName>
</protein>
<proteinExistence type="predicted"/>
<dbReference type="Proteomes" id="UP000181942">
    <property type="component" value="Unassembled WGS sequence"/>
</dbReference>
<evidence type="ECO:0000256" key="1">
    <source>
        <dbReference type="SAM" id="MobiDB-lite"/>
    </source>
</evidence>
<accession>A0A1I2P0F6</accession>